<accession>A0A0K0DZ88</accession>
<keyword evidence="1" id="KW-1185">Reference proteome</keyword>
<sequence>MYSKFIGLFFLIAVFMAVSLFAGDHKWTPVYYRKAGLMYQLAEKAVKEYNNKKLKRRIGFEVCQVIRAAQKKAKNKRFRLTITVTKPICTKEAGNVCHTILKAEFIEKNKKKYNLDKVEVSERDRLIDYPSCHYPEIKLNDVIPK</sequence>
<evidence type="ECO:0000313" key="3">
    <source>
        <dbReference type="WBParaSite" id="TCONS_00005429.p1"/>
    </source>
</evidence>
<dbReference type="AlphaFoldDB" id="A0A0K0DZ88"/>
<evidence type="ECO:0000313" key="1">
    <source>
        <dbReference type="Proteomes" id="UP000035681"/>
    </source>
</evidence>
<dbReference type="InterPro" id="IPR046350">
    <property type="entry name" value="Cystatin_sf"/>
</dbReference>
<evidence type="ECO:0000313" key="2">
    <source>
        <dbReference type="WBParaSite" id="SSTP_0000255300.1"/>
    </source>
</evidence>
<dbReference type="WBParaSite" id="SSTP_0000255300.1">
    <property type="protein sequence ID" value="SSTP_0000255300.1"/>
    <property type="gene ID" value="SSTP_0000255300"/>
</dbReference>
<organism evidence="2">
    <name type="scientific">Strongyloides stercoralis</name>
    <name type="common">Threadworm</name>
    <dbReference type="NCBI Taxonomy" id="6248"/>
    <lineage>
        <taxon>Eukaryota</taxon>
        <taxon>Metazoa</taxon>
        <taxon>Ecdysozoa</taxon>
        <taxon>Nematoda</taxon>
        <taxon>Chromadorea</taxon>
        <taxon>Rhabditida</taxon>
        <taxon>Tylenchina</taxon>
        <taxon>Panagrolaimomorpha</taxon>
        <taxon>Strongyloidoidea</taxon>
        <taxon>Strongyloididae</taxon>
        <taxon>Strongyloides</taxon>
    </lineage>
</organism>
<dbReference type="WBParaSite" id="TCONS_00005429.p1">
    <property type="protein sequence ID" value="TCONS_00005429.p1"/>
    <property type="gene ID" value="XLOC_003718"/>
</dbReference>
<name>A0A0K0DZ88_STRER</name>
<dbReference type="Gene3D" id="3.10.450.10">
    <property type="match status" value="1"/>
</dbReference>
<proteinExistence type="predicted"/>
<reference evidence="2" key="1">
    <citation type="submission" date="2015-08" db="UniProtKB">
        <authorList>
            <consortium name="WormBaseParasite"/>
        </authorList>
    </citation>
    <scope>IDENTIFICATION</scope>
</reference>
<protein>
    <submittedName>
        <fullName evidence="2 3">Cystatin domain-containing protein</fullName>
    </submittedName>
</protein>
<dbReference type="SUPFAM" id="SSF54403">
    <property type="entry name" value="Cystatin/monellin"/>
    <property type="match status" value="1"/>
</dbReference>
<dbReference type="Proteomes" id="UP000035681">
    <property type="component" value="Unplaced"/>
</dbReference>